<dbReference type="AlphaFoldDB" id="A0A1H2L318"/>
<sequence>MQYITADQLAERPGARELAQVATAAHLAIVPAELMEATLRGADRSSWTAPQVASADDALQRIEDAVRQAEGLVDGYLARRGYGLPLSPVPELVTGWVRDIARYLLHKDRQGREDNDPIVRAYRDALKFLELIAQGKFSLGALDPIQNNPSTIDVRFDSAPSVFDRKNRRSF</sequence>
<accession>A0A1H2L318</accession>
<evidence type="ECO:0000313" key="1">
    <source>
        <dbReference type="EMBL" id="SDU75447.1"/>
    </source>
</evidence>
<proteinExistence type="predicted"/>
<evidence type="ECO:0000313" key="2">
    <source>
        <dbReference type="Proteomes" id="UP000198675"/>
    </source>
</evidence>
<gene>
    <name evidence="1" type="ORF">SAMN05216363_0033</name>
</gene>
<dbReference type="Proteomes" id="UP000198675">
    <property type="component" value="Chromosome I"/>
</dbReference>
<dbReference type="InterPro" id="IPR009752">
    <property type="entry name" value="Phage_Mu_GpJ"/>
</dbReference>
<reference evidence="2" key="1">
    <citation type="submission" date="2016-10" db="EMBL/GenBank/DDBJ databases">
        <authorList>
            <person name="Varghese N."/>
            <person name="Submissions S."/>
        </authorList>
    </citation>
    <scope>NUCLEOTIDE SEQUENCE [LARGE SCALE GENOMIC DNA]</scope>
    <source>
        <strain evidence="2">KCTC 32246</strain>
    </source>
</reference>
<dbReference type="GeneID" id="300414822"/>
<organism evidence="1 2">
    <name type="scientific">Pseudomonas sihuiensis</name>
    <dbReference type="NCBI Taxonomy" id="1274359"/>
    <lineage>
        <taxon>Bacteria</taxon>
        <taxon>Pseudomonadati</taxon>
        <taxon>Pseudomonadota</taxon>
        <taxon>Gammaproteobacteria</taxon>
        <taxon>Pseudomonadales</taxon>
        <taxon>Pseudomonadaceae</taxon>
        <taxon>Pseudomonas</taxon>
    </lineage>
</organism>
<name>A0A1H2L318_9PSED</name>
<dbReference type="RefSeq" id="WP_092374068.1">
    <property type="nucleotide sequence ID" value="NZ_LT629797.1"/>
</dbReference>
<dbReference type="Pfam" id="PF07030">
    <property type="entry name" value="Phage_Mu_Gp36"/>
    <property type="match status" value="1"/>
</dbReference>
<keyword evidence="2" id="KW-1185">Reference proteome</keyword>
<protein>
    <submittedName>
        <fullName evidence="1">Mu-like prophage protein gp36</fullName>
    </submittedName>
</protein>
<dbReference type="EMBL" id="LT629797">
    <property type="protein sequence ID" value="SDU75447.1"/>
    <property type="molecule type" value="Genomic_DNA"/>
</dbReference>